<gene>
    <name evidence="1" type="ORF">L195_g062846</name>
</gene>
<protein>
    <submittedName>
        <fullName evidence="1">Uncharacterized protein</fullName>
    </submittedName>
</protein>
<dbReference type="AlphaFoldDB" id="A0A2K3KI21"/>
<accession>A0A2K3KI21</accession>
<evidence type="ECO:0000313" key="2">
    <source>
        <dbReference type="Proteomes" id="UP000236291"/>
    </source>
</evidence>
<dbReference type="Proteomes" id="UP000236291">
    <property type="component" value="Unassembled WGS sequence"/>
</dbReference>
<dbReference type="EMBL" id="ASHM01187307">
    <property type="protein sequence ID" value="PNX65944.1"/>
    <property type="molecule type" value="Genomic_DNA"/>
</dbReference>
<name>A0A2K3KI21_TRIPR</name>
<reference evidence="1 2" key="2">
    <citation type="journal article" date="2017" name="Front. Plant Sci.">
        <title>Gene Classification and Mining of Molecular Markers Useful in Red Clover (Trifolium pratense) Breeding.</title>
        <authorList>
            <person name="Istvanek J."/>
            <person name="Dluhosova J."/>
            <person name="Dluhos P."/>
            <person name="Patkova L."/>
            <person name="Nedelnik J."/>
            <person name="Repkova J."/>
        </authorList>
    </citation>
    <scope>NUCLEOTIDE SEQUENCE [LARGE SCALE GENOMIC DNA]</scope>
    <source>
        <strain evidence="2">cv. Tatra</strain>
        <tissue evidence="1">Young leaves</tissue>
    </source>
</reference>
<sequence>RAYPRFARPLHRAACNQVSDRALHHSYSRLKPIALGASGGVKKSHD</sequence>
<comment type="caution">
    <text evidence="1">The sequence shown here is derived from an EMBL/GenBank/DDBJ whole genome shotgun (WGS) entry which is preliminary data.</text>
</comment>
<evidence type="ECO:0000313" key="1">
    <source>
        <dbReference type="EMBL" id="PNX65944.1"/>
    </source>
</evidence>
<reference evidence="1 2" key="1">
    <citation type="journal article" date="2014" name="Am. J. Bot.">
        <title>Genome assembly and annotation for red clover (Trifolium pratense; Fabaceae).</title>
        <authorList>
            <person name="Istvanek J."/>
            <person name="Jaros M."/>
            <person name="Krenek A."/>
            <person name="Repkova J."/>
        </authorList>
    </citation>
    <scope>NUCLEOTIDE SEQUENCE [LARGE SCALE GENOMIC DNA]</scope>
    <source>
        <strain evidence="2">cv. Tatra</strain>
        <tissue evidence="1">Young leaves</tissue>
    </source>
</reference>
<organism evidence="1 2">
    <name type="scientific">Trifolium pratense</name>
    <name type="common">Red clover</name>
    <dbReference type="NCBI Taxonomy" id="57577"/>
    <lineage>
        <taxon>Eukaryota</taxon>
        <taxon>Viridiplantae</taxon>
        <taxon>Streptophyta</taxon>
        <taxon>Embryophyta</taxon>
        <taxon>Tracheophyta</taxon>
        <taxon>Spermatophyta</taxon>
        <taxon>Magnoliopsida</taxon>
        <taxon>eudicotyledons</taxon>
        <taxon>Gunneridae</taxon>
        <taxon>Pentapetalae</taxon>
        <taxon>rosids</taxon>
        <taxon>fabids</taxon>
        <taxon>Fabales</taxon>
        <taxon>Fabaceae</taxon>
        <taxon>Papilionoideae</taxon>
        <taxon>50 kb inversion clade</taxon>
        <taxon>NPAAA clade</taxon>
        <taxon>Hologalegina</taxon>
        <taxon>IRL clade</taxon>
        <taxon>Trifolieae</taxon>
        <taxon>Trifolium</taxon>
    </lineage>
</organism>
<proteinExistence type="predicted"/>
<feature type="non-terminal residue" evidence="1">
    <location>
        <position position="1"/>
    </location>
</feature>